<dbReference type="RefSeq" id="WP_369330472.1">
    <property type="nucleotide sequence ID" value="NZ_JAULBC010000005.1"/>
</dbReference>
<feature type="chain" id="PRO_5047301613" evidence="1">
    <location>
        <begin position="21"/>
        <end position="207"/>
    </location>
</feature>
<dbReference type="Proteomes" id="UP001560573">
    <property type="component" value="Unassembled WGS sequence"/>
</dbReference>
<protein>
    <submittedName>
        <fullName evidence="2">Uncharacterized protein</fullName>
    </submittedName>
</protein>
<gene>
    <name evidence="2" type="ORF">QTN47_16265</name>
</gene>
<comment type="caution">
    <text evidence="2">The sequence shown here is derived from an EMBL/GenBank/DDBJ whole genome shotgun (WGS) entry which is preliminary data.</text>
</comment>
<sequence>MSKKLLLVIIATVFSALLHAQTARCAFENLFTIKPGMSKPTVVDTINSRYSNIKLVNTESEKRPPYGSGGDSIVLETLTYKAGGIKIPCFNGTNNVLRMDFADDKLYKAYIGTEYSQLKYPDLMSNFNALRNSIKKSWKFEHEIKVSGSNVEGFGYAYTKNQEKTNKPETCTLQYVKIKGSSPSADKYILEVIWANLQNTRMEGSAY</sequence>
<keyword evidence="3" id="KW-1185">Reference proteome</keyword>
<feature type="signal peptide" evidence="1">
    <location>
        <begin position="1"/>
        <end position="20"/>
    </location>
</feature>
<name>A0ABV3ZGM2_9BACT</name>
<evidence type="ECO:0000256" key="1">
    <source>
        <dbReference type="SAM" id="SignalP"/>
    </source>
</evidence>
<accession>A0ABV3ZGM2</accession>
<proteinExistence type="predicted"/>
<evidence type="ECO:0000313" key="2">
    <source>
        <dbReference type="EMBL" id="MEX6689064.1"/>
    </source>
</evidence>
<reference evidence="2 3" key="1">
    <citation type="submission" date="2023-07" db="EMBL/GenBank/DDBJ databases">
        <authorList>
            <person name="Lian W.-H."/>
        </authorList>
    </citation>
    <scope>NUCLEOTIDE SEQUENCE [LARGE SCALE GENOMIC DNA]</scope>
    <source>
        <strain evidence="2 3">SYSU DXS3180</strain>
    </source>
</reference>
<evidence type="ECO:0000313" key="3">
    <source>
        <dbReference type="Proteomes" id="UP001560573"/>
    </source>
</evidence>
<organism evidence="2 3">
    <name type="scientific">Danxiaibacter flavus</name>
    <dbReference type="NCBI Taxonomy" id="3049108"/>
    <lineage>
        <taxon>Bacteria</taxon>
        <taxon>Pseudomonadati</taxon>
        <taxon>Bacteroidota</taxon>
        <taxon>Chitinophagia</taxon>
        <taxon>Chitinophagales</taxon>
        <taxon>Chitinophagaceae</taxon>
        <taxon>Danxiaibacter</taxon>
    </lineage>
</organism>
<keyword evidence="1" id="KW-0732">Signal</keyword>
<dbReference type="EMBL" id="JAULBC010000005">
    <property type="protein sequence ID" value="MEX6689064.1"/>
    <property type="molecule type" value="Genomic_DNA"/>
</dbReference>